<dbReference type="PROSITE" id="PS00211">
    <property type="entry name" value="ABC_TRANSPORTER_1"/>
    <property type="match status" value="1"/>
</dbReference>
<dbReference type="InterPro" id="IPR027417">
    <property type="entry name" value="P-loop_NTPase"/>
</dbReference>
<evidence type="ECO:0000313" key="5">
    <source>
        <dbReference type="EMBL" id="SFI00271.1"/>
    </source>
</evidence>
<protein>
    <submittedName>
        <fullName evidence="5">NitT/TauT family transport system ATP-binding protein</fullName>
    </submittedName>
</protein>
<dbReference type="PANTHER" id="PTHR42788">
    <property type="entry name" value="TAURINE IMPORT ATP-BINDING PROTEIN-RELATED"/>
    <property type="match status" value="1"/>
</dbReference>
<evidence type="ECO:0000259" key="4">
    <source>
        <dbReference type="PROSITE" id="PS50893"/>
    </source>
</evidence>
<evidence type="ECO:0000313" key="6">
    <source>
        <dbReference type="Proteomes" id="UP000199287"/>
    </source>
</evidence>
<proteinExistence type="predicted"/>
<name>A0A1I3ENL3_9FIRM</name>
<evidence type="ECO:0000256" key="3">
    <source>
        <dbReference type="ARBA" id="ARBA00022840"/>
    </source>
</evidence>
<evidence type="ECO:0000256" key="2">
    <source>
        <dbReference type="ARBA" id="ARBA00022741"/>
    </source>
</evidence>
<dbReference type="SMART" id="SM00382">
    <property type="entry name" value="AAA"/>
    <property type="match status" value="1"/>
</dbReference>
<dbReference type="STRING" id="69895.SAMN05192551_10576"/>
<feature type="domain" description="ABC transporter" evidence="4">
    <location>
        <begin position="11"/>
        <end position="243"/>
    </location>
</feature>
<dbReference type="InterPro" id="IPR017871">
    <property type="entry name" value="ABC_transporter-like_CS"/>
</dbReference>
<dbReference type="RefSeq" id="WP_242939370.1">
    <property type="nucleotide sequence ID" value="NZ_FOQA01000005.1"/>
</dbReference>
<dbReference type="Proteomes" id="UP000199287">
    <property type="component" value="Unassembled WGS sequence"/>
</dbReference>
<reference evidence="6" key="1">
    <citation type="submission" date="2016-10" db="EMBL/GenBank/DDBJ databases">
        <authorList>
            <person name="Varghese N."/>
            <person name="Submissions S."/>
        </authorList>
    </citation>
    <scope>NUCLEOTIDE SEQUENCE [LARGE SCALE GENOMIC DNA]</scope>
    <source>
        <strain evidence="6">Z-7934</strain>
    </source>
</reference>
<dbReference type="InterPro" id="IPR003593">
    <property type="entry name" value="AAA+_ATPase"/>
</dbReference>
<evidence type="ECO:0000256" key="1">
    <source>
        <dbReference type="ARBA" id="ARBA00022448"/>
    </source>
</evidence>
<gene>
    <name evidence="5" type="ORF">SAMN05192551_10576</name>
</gene>
<dbReference type="CDD" id="cd03293">
    <property type="entry name" value="ABC_NrtD_SsuB_transporters"/>
    <property type="match status" value="1"/>
</dbReference>
<dbReference type="AlphaFoldDB" id="A0A1I3ENL3"/>
<dbReference type="Gene3D" id="3.40.50.300">
    <property type="entry name" value="P-loop containing nucleotide triphosphate hydrolases"/>
    <property type="match status" value="1"/>
</dbReference>
<dbReference type="SUPFAM" id="SSF52540">
    <property type="entry name" value="P-loop containing nucleoside triphosphate hydrolases"/>
    <property type="match status" value="1"/>
</dbReference>
<keyword evidence="1" id="KW-0813">Transport</keyword>
<accession>A0A1I3ENL3</accession>
<dbReference type="PROSITE" id="PS50893">
    <property type="entry name" value="ABC_TRANSPORTER_2"/>
    <property type="match status" value="1"/>
</dbReference>
<organism evidence="5 6">
    <name type="scientific">Tindallia magadiensis</name>
    <dbReference type="NCBI Taxonomy" id="69895"/>
    <lineage>
        <taxon>Bacteria</taxon>
        <taxon>Bacillati</taxon>
        <taxon>Bacillota</taxon>
        <taxon>Clostridia</taxon>
        <taxon>Peptostreptococcales</taxon>
        <taxon>Tindalliaceae</taxon>
        <taxon>Tindallia</taxon>
    </lineage>
</organism>
<dbReference type="GO" id="GO:0005524">
    <property type="term" value="F:ATP binding"/>
    <property type="evidence" value="ECO:0007669"/>
    <property type="project" value="UniProtKB-KW"/>
</dbReference>
<keyword evidence="2" id="KW-0547">Nucleotide-binding</keyword>
<dbReference type="PANTHER" id="PTHR42788:SF13">
    <property type="entry name" value="ALIPHATIC SULFONATES IMPORT ATP-BINDING PROTEIN SSUB"/>
    <property type="match status" value="1"/>
</dbReference>
<keyword evidence="3 5" id="KW-0067">ATP-binding</keyword>
<dbReference type="GO" id="GO:0016887">
    <property type="term" value="F:ATP hydrolysis activity"/>
    <property type="evidence" value="ECO:0007669"/>
    <property type="project" value="InterPro"/>
</dbReference>
<dbReference type="Pfam" id="PF00005">
    <property type="entry name" value="ABC_tran"/>
    <property type="match status" value="1"/>
</dbReference>
<dbReference type="InterPro" id="IPR003439">
    <property type="entry name" value="ABC_transporter-like_ATP-bd"/>
</dbReference>
<dbReference type="EMBL" id="FOQA01000005">
    <property type="protein sequence ID" value="SFI00271.1"/>
    <property type="molecule type" value="Genomic_DNA"/>
</dbReference>
<dbReference type="InterPro" id="IPR050166">
    <property type="entry name" value="ABC_transporter_ATP-bind"/>
</dbReference>
<keyword evidence="6" id="KW-1185">Reference proteome</keyword>
<sequence length="268" mass="30968">MKNTLQNKMVFQVEGLHHSFFTKKKEETKVLEGIDFKVFENEFVAIVGPSGCGKSTILNLMSGLLRPTEGSVRLRDKEMDTVHSSIGYIAQSDTLLPWRTVRKNVEVGLEIRGIDKTTRKQKSIELIKKAELEGFEDAYPHELSGGMRKRVDIIKVLAVEPEIIFMDEPFASLDVFTREILQKYVLKVWSEDRRTIVFITHDLTEAITLADRIFILSQRPAKLKSTHCIDLERPRDPEELKFNPRFIELYEGIWKDLKSEVEMQVKEA</sequence>